<accession>A0A8S0W7X2</accession>
<dbReference type="Proteomes" id="UP000836597">
    <property type="component" value="Chromosome"/>
</dbReference>
<dbReference type="RefSeq" id="WP_240984797.1">
    <property type="nucleotide sequence ID" value="NZ_CDGJ01000082.1"/>
</dbReference>
<dbReference type="PANTHER" id="PTHR46630:SF1">
    <property type="entry name" value="TETRATRICOPEPTIDE REPEAT PROTEIN 29"/>
    <property type="match status" value="1"/>
</dbReference>
<evidence type="ECO:0000256" key="6">
    <source>
        <dbReference type="PROSITE-ProRule" id="PRU00339"/>
    </source>
</evidence>
<keyword evidence="3" id="KW-0677">Repeat</keyword>
<dbReference type="Pfam" id="PF13424">
    <property type="entry name" value="TPR_12"/>
    <property type="match status" value="1"/>
</dbReference>
<evidence type="ECO:0000313" key="8">
    <source>
        <dbReference type="EMBL" id="CEJ08482.1"/>
    </source>
</evidence>
<evidence type="ECO:0000256" key="3">
    <source>
        <dbReference type="ARBA" id="ARBA00022737"/>
    </source>
</evidence>
<gene>
    <name evidence="7" type="ORF">DEACI_1893</name>
    <name evidence="8" type="ORF">DEACI_2959</name>
</gene>
<dbReference type="AlphaFoldDB" id="A0A8S0W7X2"/>
<evidence type="ECO:0000256" key="5">
    <source>
        <dbReference type="ARBA" id="ARBA00038253"/>
    </source>
</evidence>
<dbReference type="Proteomes" id="UP001071230">
    <property type="component" value="Unassembled WGS sequence"/>
</dbReference>
<evidence type="ECO:0000256" key="4">
    <source>
        <dbReference type="ARBA" id="ARBA00022803"/>
    </source>
</evidence>
<reference evidence="7" key="2">
    <citation type="submission" date="2020-01" db="EMBL/GenBank/DDBJ databases">
        <authorList>
            <person name="Hornung B."/>
        </authorList>
    </citation>
    <scope>NUCLEOTIDE SEQUENCE</scope>
    <source>
        <strain evidence="7">PacBioINE</strain>
    </source>
</reference>
<comment type="similarity">
    <text evidence="5">Belongs to the Rap family.</text>
</comment>
<dbReference type="SMART" id="SM00028">
    <property type="entry name" value="TPR"/>
    <property type="match status" value="8"/>
</dbReference>
<dbReference type="GO" id="GO:0005737">
    <property type="term" value="C:cytoplasm"/>
    <property type="evidence" value="ECO:0007669"/>
    <property type="project" value="UniProtKB-SubCell"/>
</dbReference>
<dbReference type="Pfam" id="PF13374">
    <property type="entry name" value="TPR_10"/>
    <property type="match status" value="1"/>
</dbReference>
<reference evidence="8" key="1">
    <citation type="submission" date="2014-11" db="EMBL/GenBank/DDBJ databases">
        <authorList>
            <person name="Hornung B.V."/>
        </authorList>
    </citation>
    <scope>NUCLEOTIDE SEQUENCE</scope>
    <source>
        <strain evidence="8">INE</strain>
    </source>
</reference>
<comment type="subcellular location">
    <subcellularLocation>
        <location evidence="1">Cytoplasm</location>
    </subcellularLocation>
</comment>
<keyword evidence="9" id="KW-1185">Reference proteome</keyword>
<dbReference type="EMBL" id="LR746496">
    <property type="protein sequence ID" value="CAA7601239.1"/>
    <property type="molecule type" value="Genomic_DNA"/>
</dbReference>
<dbReference type="EMBL" id="CDGJ01000082">
    <property type="protein sequence ID" value="CEJ08482.1"/>
    <property type="molecule type" value="Genomic_DNA"/>
</dbReference>
<dbReference type="PANTHER" id="PTHR46630">
    <property type="entry name" value="TETRATRICOPEPTIDE REPEAT PROTEIN 29"/>
    <property type="match status" value="1"/>
</dbReference>
<protein>
    <submittedName>
        <fullName evidence="7">TPR repeat region circular profile</fullName>
    </submittedName>
    <submittedName>
        <fullName evidence="8">Tetratricopeptide repeat protein</fullName>
    </submittedName>
</protein>
<dbReference type="KEGG" id="aacx:DEACI_1893"/>
<dbReference type="Gene3D" id="1.25.40.10">
    <property type="entry name" value="Tetratricopeptide repeat domain"/>
    <property type="match status" value="2"/>
</dbReference>
<feature type="repeat" description="TPR" evidence="6">
    <location>
        <begin position="129"/>
        <end position="162"/>
    </location>
</feature>
<name>A0A8S0W7X2_9FIRM</name>
<evidence type="ECO:0000313" key="9">
    <source>
        <dbReference type="Proteomes" id="UP001071230"/>
    </source>
</evidence>
<organism evidence="7">
    <name type="scientific">Acididesulfobacillus acetoxydans</name>
    <dbReference type="NCBI Taxonomy" id="1561005"/>
    <lineage>
        <taxon>Bacteria</taxon>
        <taxon>Bacillati</taxon>
        <taxon>Bacillota</taxon>
        <taxon>Clostridia</taxon>
        <taxon>Eubacteriales</taxon>
        <taxon>Peptococcaceae</taxon>
        <taxon>Acididesulfobacillus</taxon>
    </lineage>
</organism>
<proteinExistence type="inferred from homology"/>
<dbReference type="InterPro" id="IPR019734">
    <property type="entry name" value="TPR_rpt"/>
</dbReference>
<dbReference type="InterPro" id="IPR011990">
    <property type="entry name" value="TPR-like_helical_dom_sf"/>
</dbReference>
<evidence type="ECO:0000313" key="7">
    <source>
        <dbReference type="EMBL" id="CAA7601239.1"/>
    </source>
</evidence>
<sequence length="424" mass="47556">MDEHLLDFWRRVMDEGTRRLGRAEYKEAESFFRQGASTAEQLEAPEVLAFSVRLLATVRVKLGELESAETGFRQALGICQKVDNAKGMAEAWAGLASVSLGRGSFAQAAQYCELAISVYPPTSPPLRLGMLYSDLGQAYAQLELWEKALKAYDRAQDLCHRYGYPKGEGELKVLMGEICYRRGDKKKAEDWFKEACRIFAGLGDPATLANALQYMAFIYYDQNRMELAEEILRRAVALWLKCDMPAEASESCYFLSKIEQNLGAGSEAEAYIELSIKLYEKEDIGLALRYQSLAGIALTDLELVKAEKYFLQALNRFQALGDNNKAGEIFQTLAVLADLDERRTEALGYHEKAIETLSAADSPAVEARQGLALFYEKHHNYRKALETFWTALQIARENGLDSGELETAIQRVSRLLRKKGRGTG</sequence>
<dbReference type="PROSITE" id="PS50005">
    <property type="entry name" value="TPR"/>
    <property type="match status" value="2"/>
</dbReference>
<dbReference type="InterPro" id="IPR051476">
    <property type="entry name" value="Bac_ResReg_Asp_Phosphatase"/>
</dbReference>
<keyword evidence="4 6" id="KW-0802">TPR repeat</keyword>
<evidence type="ECO:0000256" key="1">
    <source>
        <dbReference type="ARBA" id="ARBA00004496"/>
    </source>
</evidence>
<dbReference type="SUPFAM" id="SSF48452">
    <property type="entry name" value="TPR-like"/>
    <property type="match status" value="3"/>
</dbReference>
<feature type="repeat" description="TPR" evidence="6">
    <location>
        <begin position="365"/>
        <end position="398"/>
    </location>
</feature>
<evidence type="ECO:0000256" key="2">
    <source>
        <dbReference type="ARBA" id="ARBA00022490"/>
    </source>
</evidence>
<keyword evidence="2" id="KW-0963">Cytoplasm</keyword>